<feature type="region of interest" description="Disordered" evidence="1">
    <location>
        <begin position="190"/>
        <end position="214"/>
    </location>
</feature>
<gene>
    <name evidence="2" type="ORF">MDA_GLEAN10016487</name>
</gene>
<sequence length="324" mass="36029">MESWKMNIFKRQTSSYPPSYRRSLSEPAYANSEIGTSLKSYPWYGPLKSKRKKNEHDVSSLGKPLSAYRWQTHPSFRCTVGKKESTQNNKGDLDELQQKVLPKMVDDNAAASGNEVLGTSAEKLNLANTRSLRVPFTRSISEPEPHCSIRFVRPSPTSGRSVESEQQGYFIRGIFSTLSNGFSRMLSLKGESTSEPVKEDVKGPPTHRLSCGQSPYTDTTTWERKYCILTDSQLVLLNKEKEIPTEGGQEQQADSTKGRCLRRTVSVPSEGQFPEYPPEGTTKLDMSPASGAHWSAPVLSFCTLVVSACHSDQSNIRSTGPAFF</sequence>
<keyword evidence="3" id="KW-1185">Reference proteome</keyword>
<evidence type="ECO:0000256" key="1">
    <source>
        <dbReference type="SAM" id="MobiDB-lite"/>
    </source>
</evidence>
<name>L5MFW5_MYODS</name>
<protein>
    <submittedName>
        <fullName evidence="2">Ras GTPase-activating protein SynGAP</fullName>
    </submittedName>
</protein>
<evidence type="ECO:0000313" key="3">
    <source>
        <dbReference type="Proteomes" id="UP000010556"/>
    </source>
</evidence>
<proteinExistence type="predicted"/>
<organism evidence="2 3">
    <name type="scientific">Myotis davidii</name>
    <name type="common">David's myotis</name>
    <dbReference type="NCBI Taxonomy" id="225400"/>
    <lineage>
        <taxon>Eukaryota</taxon>
        <taxon>Metazoa</taxon>
        <taxon>Chordata</taxon>
        <taxon>Craniata</taxon>
        <taxon>Vertebrata</taxon>
        <taxon>Euteleostomi</taxon>
        <taxon>Mammalia</taxon>
        <taxon>Eutheria</taxon>
        <taxon>Laurasiatheria</taxon>
        <taxon>Chiroptera</taxon>
        <taxon>Yangochiroptera</taxon>
        <taxon>Vespertilionidae</taxon>
        <taxon>Myotis</taxon>
    </lineage>
</organism>
<reference evidence="3" key="1">
    <citation type="journal article" date="2013" name="Science">
        <title>Comparative analysis of bat genomes provides insight into the evolution of flight and immunity.</title>
        <authorList>
            <person name="Zhang G."/>
            <person name="Cowled C."/>
            <person name="Shi Z."/>
            <person name="Huang Z."/>
            <person name="Bishop-Lilly K.A."/>
            <person name="Fang X."/>
            <person name="Wynne J.W."/>
            <person name="Xiong Z."/>
            <person name="Baker M.L."/>
            <person name="Zhao W."/>
            <person name="Tachedjian M."/>
            <person name="Zhu Y."/>
            <person name="Zhou P."/>
            <person name="Jiang X."/>
            <person name="Ng J."/>
            <person name="Yang L."/>
            <person name="Wu L."/>
            <person name="Xiao J."/>
            <person name="Feng Y."/>
            <person name="Chen Y."/>
            <person name="Sun X."/>
            <person name="Zhang Y."/>
            <person name="Marsh G.A."/>
            <person name="Crameri G."/>
            <person name="Broder C.C."/>
            <person name="Frey K.G."/>
            <person name="Wang L.F."/>
            <person name="Wang J."/>
        </authorList>
    </citation>
    <scope>NUCLEOTIDE SEQUENCE [LARGE SCALE GENOMIC DNA]</scope>
</reference>
<dbReference type="Proteomes" id="UP000010556">
    <property type="component" value="Unassembled WGS sequence"/>
</dbReference>
<dbReference type="EMBL" id="KB100891">
    <property type="protein sequence ID" value="ELK37155.1"/>
    <property type="molecule type" value="Genomic_DNA"/>
</dbReference>
<dbReference type="AlphaFoldDB" id="L5MFW5"/>
<evidence type="ECO:0000313" key="2">
    <source>
        <dbReference type="EMBL" id="ELK37155.1"/>
    </source>
</evidence>
<accession>L5MFW5</accession>